<dbReference type="InterPro" id="IPR014776">
    <property type="entry name" value="4pyrrole_Mease_sub2"/>
</dbReference>
<dbReference type="Gene3D" id="3.40.1010.10">
    <property type="entry name" value="Cobalt-precorrin-4 Transmethylase, Domain 1"/>
    <property type="match status" value="1"/>
</dbReference>
<evidence type="ECO:0000256" key="9">
    <source>
        <dbReference type="RuleBase" id="RU003960"/>
    </source>
</evidence>
<dbReference type="FunFam" id="3.40.1010.10:FF:000001">
    <property type="entry name" value="Siroheme synthase"/>
    <property type="match status" value="1"/>
</dbReference>
<dbReference type="InParanoid" id="A0A6N7EUX7"/>
<accession>A0A6N7EUX7</accession>
<comment type="caution">
    <text evidence="11">The sequence shown here is derived from an EMBL/GenBank/DDBJ whole genome shotgun (WGS) entry which is preliminary data.</text>
</comment>
<evidence type="ECO:0000259" key="10">
    <source>
        <dbReference type="Pfam" id="PF00590"/>
    </source>
</evidence>
<proteinExistence type="inferred from homology"/>
<keyword evidence="12" id="KW-1185">Reference proteome</keyword>
<dbReference type="UniPathway" id="UPA00262">
    <property type="reaction ID" value="UER00211"/>
</dbReference>
<dbReference type="PROSITE" id="PS00840">
    <property type="entry name" value="SUMT_2"/>
    <property type="match status" value="1"/>
</dbReference>
<dbReference type="Gene3D" id="3.30.950.10">
    <property type="entry name" value="Methyltransferase, Cobalt-precorrin-4 Transmethylase, Domain 2"/>
    <property type="match status" value="1"/>
</dbReference>
<evidence type="ECO:0000313" key="11">
    <source>
        <dbReference type="EMBL" id="MPV86371.1"/>
    </source>
</evidence>
<dbReference type="NCBIfam" id="NF004790">
    <property type="entry name" value="PRK06136.1"/>
    <property type="match status" value="1"/>
</dbReference>
<reference evidence="11 12" key="1">
    <citation type="submission" date="2019-10" db="EMBL/GenBank/DDBJ databases">
        <title>Cardiobacteriales fam. a chemoheterotrophic member of the order Cardiobacteriales, and proposal of Cardiobacteriales fam. nov.</title>
        <authorList>
            <person name="Wang C."/>
        </authorList>
    </citation>
    <scope>NUCLEOTIDE SEQUENCE [LARGE SCALE GENOMIC DNA]</scope>
    <source>
        <strain evidence="11 12">ML27</strain>
    </source>
</reference>
<comment type="pathway">
    <text evidence="7">Porphyrin-containing compound metabolism; siroheme biosynthesis; precorrin-2 from uroporphyrinogen III: step 1/1.</text>
</comment>
<evidence type="ECO:0000256" key="4">
    <source>
        <dbReference type="ARBA" id="ARBA00022679"/>
    </source>
</evidence>
<dbReference type="GO" id="GO:0004851">
    <property type="term" value="F:uroporphyrin-III C-methyltransferase activity"/>
    <property type="evidence" value="ECO:0007669"/>
    <property type="project" value="UniProtKB-EC"/>
</dbReference>
<dbReference type="SUPFAM" id="SSF53790">
    <property type="entry name" value="Tetrapyrrole methylase"/>
    <property type="match status" value="1"/>
</dbReference>
<dbReference type="Pfam" id="PF00590">
    <property type="entry name" value="TP_methylase"/>
    <property type="match status" value="1"/>
</dbReference>
<dbReference type="InterPro" id="IPR014777">
    <property type="entry name" value="4pyrrole_Mease_sub1"/>
</dbReference>
<organism evidence="11 12">
    <name type="scientific">Ostreibacterium oceani</name>
    <dbReference type="NCBI Taxonomy" id="2654998"/>
    <lineage>
        <taxon>Bacteria</taxon>
        <taxon>Pseudomonadati</taxon>
        <taxon>Pseudomonadota</taxon>
        <taxon>Gammaproteobacteria</taxon>
        <taxon>Cardiobacteriales</taxon>
        <taxon>Ostreibacteriaceae</taxon>
        <taxon>Ostreibacterium</taxon>
    </lineage>
</organism>
<evidence type="ECO:0000256" key="3">
    <source>
        <dbReference type="ARBA" id="ARBA00022603"/>
    </source>
</evidence>
<evidence type="ECO:0000256" key="5">
    <source>
        <dbReference type="ARBA" id="ARBA00022691"/>
    </source>
</evidence>
<dbReference type="PROSITE" id="PS00839">
    <property type="entry name" value="SUMT_1"/>
    <property type="match status" value="1"/>
</dbReference>
<dbReference type="EMBL" id="WHNW01000006">
    <property type="protein sequence ID" value="MPV86371.1"/>
    <property type="molecule type" value="Genomic_DNA"/>
</dbReference>
<dbReference type="AlphaFoldDB" id="A0A6N7EUX7"/>
<evidence type="ECO:0000256" key="1">
    <source>
        <dbReference type="ARBA" id="ARBA00005879"/>
    </source>
</evidence>
<keyword evidence="3 9" id="KW-0489">Methyltransferase</keyword>
<dbReference type="InterPro" id="IPR006366">
    <property type="entry name" value="CobA/CysG_C"/>
</dbReference>
<dbReference type="FunCoup" id="A0A6N7EUX7">
    <property type="interactions" value="204"/>
</dbReference>
<comment type="similarity">
    <text evidence="1 9">Belongs to the precorrin methyltransferase family.</text>
</comment>
<gene>
    <name evidence="11" type="primary">cobA</name>
    <name evidence="11" type="ORF">GCU85_06455</name>
</gene>
<dbReference type="Proteomes" id="UP000471298">
    <property type="component" value="Unassembled WGS sequence"/>
</dbReference>
<evidence type="ECO:0000256" key="8">
    <source>
        <dbReference type="ARBA" id="ARBA00060548"/>
    </source>
</evidence>
<dbReference type="GO" id="GO:0032259">
    <property type="term" value="P:methylation"/>
    <property type="evidence" value="ECO:0007669"/>
    <property type="project" value="UniProtKB-KW"/>
</dbReference>
<dbReference type="EC" id="2.1.1.107" evidence="2"/>
<evidence type="ECO:0000256" key="2">
    <source>
        <dbReference type="ARBA" id="ARBA00012162"/>
    </source>
</evidence>
<keyword evidence="5" id="KW-0949">S-adenosyl-L-methionine</keyword>
<dbReference type="InterPro" id="IPR050161">
    <property type="entry name" value="Siro_Cobalamin_biosynth"/>
</dbReference>
<evidence type="ECO:0000313" key="12">
    <source>
        <dbReference type="Proteomes" id="UP000471298"/>
    </source>
</evidence>
<evidence type="ECO:0000256" key="7">
    <source>
        <dbReference type="ARBA" id="ARBA00025705"/>
    </source>
</evidence>
<protein>
    <recommendedName>
        <fullName evidence="2">uroporphyrinogen-III C-methyltransferase</fullName>
        <ecNumber evidence="2">2.1.1.107</ecNumber>
    </recommendedName>
</protein>
<name>A0A6N7EUX7_9GAMM</name>
<dbReference type="InterPro" id="IPR003043">
    <property type="entry name" value="Uropor_MeTrfase_CS"/>
</dbReference>
<dbReference type="CDD" id="cd11642">
    <property type="entry name" value="SUMT"/>
    <property type="match status" value="1"/>
</dbReference>
<dbReference type="PANTHER" id="PTHR45790:SF3">
    <property type="entry name" value="S-ADENOSYL-L-METHIONINE-DEPENDENT UROPORPHYRINOGEN III METHYLTRANSFERASE, CHLOROPLASTIC"/>
    <property type="match status" value="1"/>
</dbReference>
<evidence type="ECO:0000256" key="6">
    <source>
        <dbReference type="ARBA" id="ARBA00023244"/>
    </source>
</evidence>
<dbReference type="GO" id="GO:0019354">
    <property type="term" value="P:siroheme biosynthetic process"/>
    <property type="evidence" value="ECO:0007669"/>
    <property type="project" value="UniProtKB-UniPathway"/>
</dbReference>
<dbReference type="InterPro" id="IPR035996">
    <property type="entry name" value="4pyrrol_Methylase_sf"/>
</dbReference>
<keyword evidence="4 9" id="KW-0808">Transferase</keyword>
<dbReference type="InterPro" id="IPR000878">
    <property type="entry name" value="4pyrrol_Mease"/>
</dbReference>
<dbReference type="RefSeq" id="WP_152810370.1">
    <property type="nucleotide sequence ID" value="NZ_WHNW01000006.1"/>
</dbReference>
<dbReference type="NCBIfam" id="TIGR01469">
    <property type="entry name" value="cobA_cysG_Cterm"/>
    <property type="match status" value="1"/>
</dbReference>
<sequence>MTVTIVGAGPGNPDYLTLRGYQCLQRAEVILYDALIDFSGFKALFPVSAKTLFVGKRYQQHAMTQAEINTRLIDYAHQGKSVVRLKGGDGFVFGRGGEEALALKAAGIAFEIVPGMSALNAVTGLAGIPVTHRGVSNQLIVVEGASLLKKTTQHWRYYANCDGTLLIYMGLRCANAIATKLIAHGAPRVTPVAIVLNGSMANQQTLRYTLETLAQASIEDDIAEDLSSAPGLIVIGDVAAMALASERGLMSRIPAGLLARAPVNWSSVGGIQRVVF</sequence>
<comment type="pathway">
    <text evidence="8">Cofactor biosynthesis; adenosylcobalamin biosynthesis; precorrin-2 from uroporphyrinogen III: step 1/1.</text>
</comment>
<keyword evidence="6" id="KW-0627">Porphyrin biosynthesis</keyword>
<feature type="domain" description="Tetrapyrrole methylase" evidence="10">
    <location>
        <begin position="2"/>
        <end position="214"/>
    </location>
</feature>
<dbReference type="PANTHER" id="PTHR45790">
    <property type="entry name" value="SIROHEME SYNTHASE-RELATED"/>
    <property type="match status" value="1"/>
</dbReference>